<evidence type="ECO:0000313" key="16">
    <source>
        <dbReference type="Proteomes" id="UP001209318"/>
    </source>
</evidence>
<dbReference type="Gene3D" id="3.40.50.200">
    <property type="entry name" value="Peptidase S8/S53 domain"/>
    <property type="match status" value="1"/>
</dbReference>
<keyword evidence="4" id="KW-0964">Secreted</keyword>
<comment type="subcellular location">
    <subcellularLocation>
        <location evidence="2">Secreted</location>
    </subcellularLocation>
</comment>
<protein>
    <submittedName>
        <fullName evidence="15">S8 family serine peptidase</fullName>
    </submittedName>
</protein>
<feature type="active site" description="Charge relay system" evidence="11 12">
    <location>
        <position position="346"/>
    </location>
</feature>
<keyword evidence="9 12" id="KW-0720">Serine protease</keyword>
<comment type="cofactor">
    <cofactor evidence="1">
        <name>Ca(2+)</name>
        <dbReference type="ChEBI" id="CHEBI:29108"/>
    </cofactor>
</comment>
<dbReference type="InterPro" id="IPR000209">
    <property type="entry name" value="Peptidase_S8/S53_dom"/>
</dbReference>
<evidence type="ECO:0000259" key="14">
    <source>
        <dbReference type="PROSITE" id="PS51272"/>
    </source>
</evidence>
<dbReference type="Proteomes" id="UP001209318">
    <property type="component" value="Unassembled WGS sequence"/>
</dbReference>
<dbReference type="Pfam" id="PF00082">
    <property type="entry name" value="Peptidase_S8"/>
    <property type="match status" value="1"/>
</dbReference>
<evidence type="ECO:0000256" key="1">
    <source>
        <dbReference type="ARBA" id="ARBA00001913"/>
    </source>
</evidence>
<evidence type="ECO:0000256" key="6">
    <source>
        <dbReference type="ARBA" id="ARBA00022723"/>
    </source>
</evidence>
<dbReference type="InterPro" id="IPR001119">
    <property type="entry name" value="SLH_dom"/>
</dbReference>
<dbReference type="PANTHER" id="PTHR43806">
    <property type="entry name" value="PEPTIDASE S8"/>
    <property type="match status" value="1"/>
</dbReference>
<dbReference type="InterPro" id="IPR023827">
    <property type="entry name" value="Peptidase_S8_Asp-AS"/>
</dbReference>
<dbReference type="PROSITE" id="PS00138">
    <property type="entry name" value="SUBTILASE_SER"/>
    <property type="match status" value="1"/>
</dbReference>
<dbReference type="SUPFAM" id="SSF52743">
    <property type="entry name" value="Subtilisin-like"/>
    <property type="match status" value="1"/>
</dbReference>
<dbReference type="GO" id="GO:0046872">
    <property type="term" value="F:metal ion binding"/>
    <property type="evidence" value="ECO:0007669"/>
    <property type="project" value="UniProtKB-KW"/>
</dbReference>
<feature type="domain" description="SLH" evidence="14">
    <location>
        <begin position="521"/>
        <end position="578"/>
    </location>
</feature>
<dbReference type="RefSeq" id="WP_263074122.1">
    <property type="nucleotide sequence ID" value="NZ_JAOUSF010000005.1"/>
</dbReference>
<dbReference type="InterPro" id="IPR023828">
    <property type="entry name" value="Peptidase_S8_Ser-AS"/>
</dbReference>
<dbReference type="InterPro" id="IPR036852">
    <property type="entry name" value="Peptidase_S8/S53_dom_sf"/>
</dbReference>
<evidence type="ECO:0000313" key="15">
    <source>
        <dbReference type="EMBL" id="MCU9614801.1"/>
    </source>
</evidence>
<proteinExistence type="inferred from homology"/>
<dbReference type="InterPro" id="IPR034202">
    <property type="entry name" value="Subtilisin_Carlsberg-like"/>
</dbReference>
<gene>
    <name evidence="15" type="ORF">OEV98_14755</name>
</gene>
<dbReference type="InterPro" id="IPR015500">
    <property type="entry name" value="Peptidase_S8_subtilisin-rel"/>
</dbReference>
<evidence type="ECO:0000256" key="5">
    <source>
        <dbReference type="ARBA" id="ARBA00022670"/>
    </source>
</evidence>
<evidence type="ECO:0000256" key="2">
    <source>
        <dbReference type="ARBA" id="ARBA00004613"/>
    </source>
</evidence>
<evidence type="ECO:0000256" key="3">
    <source>
        <dbReference type="ARBA" id="ARBA00011073"/>
    </source>
</evidence>
<dbReference type="GO" id="GO:0005576">
    <property type="term" value="C:extracellular region"/>
    <property type="evidence" value="ECO:0007669"/>
    <property type="project" value="UniProtKB-SubCell"/>
</dbReference>
<dbReference type="PANTHER" id="PTHR43806:SF11">
    <property type="entry name" value="CEREVISIN-RELATED"/>
    <property type="match status" value="1"/>
</dbReference>
<evidence type="ECO:0000256" key="10">
    <source>
        <dbReference type="ARBA" id="ARBA00022837"/>
    </source>
</evidence>
<accession>A0AAE3LPB0</accession>
<name>A0AAE3LPB0_9BACI</name>
<keyword evidence="7" id="KW-0732">Signal</keyword>
<dbReference type="PROSITE" id="PS51272">
    <property type="entry name" value="SLH"/>
    <property type="match status" value="3"/>
</dbReference>
<evidence type="ECO:0000256" key="7">
    <source>
        <dbReference type="ARBA" id="ARBA00022729"/>
    </source>
</evidence>
<feature type="active site" description="Charge relay system" evidence="11 12">
    <location>
        <position position="158"/>
    </location>
</feature>
<comment type="similarity">
    <text evidence="3 12 13">Belongs to the peptidase S8 family.</text>
</comment>
<keyword evidence="6" id="KW-0479">Metal-binding</keyword>
<evidence type="ECO:0000256" key="13">
    <source>
        <dbReference type="RuleBase" id="RU003355"/>
    </source>
</evidence>
<keyword evidence="5 12" id="KW-0645">Protease</keyword>
<dbReference type="EMBL" id="JAOUSF010000005">
    <property type="protein sequence ID" value="MCU9614801.1"/>
    <property type="molecule type" value="Genomic_DNA"/>
</dbReference>
<feature type="active site" description="Charge relay system" evidence="11 12">
    <location>
        <position position="188"/>
    </location>
</feature>
<evidence type="ECO:0000256" key="8">
    <source>
        <dbReference type="ARBA" id="ARBA00022801"/>
    </source>
</evidence>
<keyword evidence="16" id="KW-1185">Reference proteome</keyword>
<organism evidence="15 16">
    <name type="scientific">Perspicuibacillus lycopersici</name>
    <dbReference type="NCBI Taxonomy" id="1325689"/>
    <lineage>
        <taxon>Bacteria</taxon>
        <taxon>Bacillati</taxon>
        <taxon>Bacillota</taxon>
        <taxon>Bacilli</taxon>
        <taxon>Bacillales</taxon>
        <taxon>Bacillaceae</taxon>
        <taxon>Perspicuibacillus</taxon>
    </lineage>
</organism>
<dbReference type="PRINTS" id="PR00723">
    <property type="entry name" value="SUBTILISIN"/>
</dbReference>
<feature type="domain" description="SLH" evidence="14">
    <location>
        <begin position="397"/>
        <end position="460"/>
    </location>
</feature>
<evidence type="ECO:0000256" key="4">
    <source>
        <dbReference type="ARBA" id="ARBA00022525"/>
    </source>
</evidence>
<feature type="domain" description="SLH" evidence="14">
    <location>
        <begin position="461"/>
        <end position="519"/>
    </location>
</feature>
<reference evidence="15" key="1">
    <citation type="submission" date="2022-10" db="EMBL/GenBank/DDBJ databases">
        <title>Description of Fervidibacillus gen. nov. in the family Fervidibacillaceae fam. nov. with two species, Fervidibacillus albus sp. nov., and Fervidibacillus halotolerans sp. nov., isolated from tidal flat sediments.</title>
        <authorList>
            <person name="Kwon K.K."/>
            <person name="Yang S.-H."/>
        </authorList>
    </citation>
    <scope>NUCLEOTIDE SEQUENCE</scope>
    <source>
        <strain evidence="15">JCM 19140</strain>
    </source>
</reference>
<evidence type="ECO:0000256" key="11">
    <source>
        <dbReference type="PIRSR" id="PIRSR615500-1"/>
    </source>
</evidence>
<dbReference type="AlphaFoldDB" id="A0AAE3LPB0"/>
<keyword evidence="8 12" id="KW-0378">Hydrolase</keyword>
<evidence type="ECO:0000256" key="12">
    <source>
        <dbReference type="PROSITE-ProRule" id="PRU01240"/>
    </source>
</evidence>
<keyword evidence="10" id="KW-0106">Calcium</keyword>
<dbReference type="Pfam" id="PF00395">
    <property type="entry name" value="SLH"/>
    <property type="match status" value="3"/>
</dbReference>
<dbReference type="CDD" id="cd07477">
    <property type="entry name" value="Peptidases_S8_Subtilisin_subset"/>
    <property type="match status" value="1"/>
</dbReference>
<dbReference type="GO" id="GO:0006508">
    <property type="term" value="P:proteolysis"/>
    <property type="evidence" value="ECO:0007669"/>
    <property type="project" value="UniProtKB-KW"/>
</dbReference>
<comment type="caution">
    <text evidence="15">The sequence shown here is derived from an EMBL/GenBank/DDBJ whole genome shotgun (WGS) entry which is preliminary data.</text>
</comment>
<dbReference type="InterPro" id="IPR022398">
    <property type="entry name" value="Peptidase_S8_His-AS"/>
</dbReference>
<sequence length="578" mass="63727">MKIFFLFISIIFFFFSYLQNEINIFKTNEAILHKSQPVYASMQAAPITNQAQNEQNSNDEQIRVTIFYKNLQVLQTEIKQLHGTIINNNNQLQMLVAVMPRENLSMLLTSSEITYIERDKEITIEPAQVITWDRERVKLRESIQSNFTGKGIKVAVIDTGIALHDDLQVAGGISFVDYTTSYYDDNGHGTHVAGIIAAKNNNIGVVGIAPDVQLYSVKVLDFDGSGYISDLVEAIQWSIENDMDILNISSGSLVNSQILERMINAAYENGLLIVAAAGNDGTEDTKIDTINYPGKFDSTIAVGALDENNQRAIFSSTGSALEISAPGENIVSTYLNNGYISMSGTSMATPVVSGIVALLKEANPNLTNIQLRSLLQKGSIDLGMQGRDSLFGYGLAQAPYYFPDIYSHWAKTDIIAIYKKGWLVGKSASSFAPEDVLTRAQAAVILSRILGLQPTGSNTYKDVRNNYWAISDIIAVTENQYMVGIEDGKFGPEQVLTREQFAAILDRVFIRKNIVTEGETYPIPFIDVDPNGWSANAVARIANLGVIRGTSSTKFSPQMKMTRAQIAAMLNRSANYFE</sequence>
<dbReference type="PROSITE" id="PS00137">
    <property type="entry name" value="SUBTILASE_HIS"/>
    <property type="match status" value="1"/>
</dbReference>
<evidence type="ECO:0000256" key="9">
    <source>
        <dbReference type="ARBA" id="ARBA00022825"/>
    </source>
</evidence>
<dbReference type="GO" id="GO:0004252">
    <property type="term" value="F:serine-type endopeptidase activity"/>
    <property type="evidence" value="ECO:0007669"/>
    <property type="project" value="UniProtKB-UniRule"/>
</dbReference>
<dbReference type="PROSITE" id="PS51892">
    <property type="entry name" value="SUBTILASE"/>
    <property type="match status" value="1"/>
</dbReference>
<dbReference type="InterPro" id="IPR050131">
    <property type="entry name" value="Peptidase_S8_subtilisin-like"/>
</dbReference>
<dbReference type="PROSITE" id="PS00136">
    <property type="entry name" value="SUBTILASE_ASP"/>
    <property type="match status" value="1"/>
</dbReference>